<evidence type="ECO:0000259" key="8">
    <source>
        <dbReference type="Pfam" id="PF02770"/>
    </source>
</evidence>
<evidence type="ECO:0000313" key="10">
    <source>
        <dbReference type="EMBL" id="MWA00859.1"/>
    </source>
</evidence>
<dbReference type="InterPro" id="IPR036250">
    <property type="entry name" value="AcylCo_DH-like_C"/>
</dbReference>
<evidence type="ECO:0000259" key="7">
    <source>
        <dbReference type="Pfam" id="PF00441"/>
    </source>
</evidence>
<proteinExistence type="inferred from homology"/>
<keyword evidence="5 6" id="KW-0560">Oxidoreductase</keyword>
<evidence type="ECO:0000256" key="4">
    <source>
        <dbReference type="ARBA" id="ARBA00022827"/>
    </source>
</evidence>
<evidence type="ECO:0000256" key="1">
    <source>
        <dbReference type="ARBA" id="ARBA00001974"/>
    </source>
</evidence>
<evidence type="ECO:0000256" key="2">
    <source>
        <dbReference type="ARBA" id="ARBA00009347"/>
    </source>
</evidence>
<dbReference type="PANTHER" id="PTHR43884:SF20">
    <property type="entry name" value="ACYL-COA DEHYDROGENASE FADE28"/>
    <property type="match status" value="1"/>
</dbReference>
<evidence type="ECO:0000256" key="3">
    <source>
        <dbReference type="ARBA" id="ARBA00022630"/>
    </source>
</evidence>
<name>A0A6I4ME47_9ACTN</name>
<dbReference type="Pfam" id="PF02771">
    <property type="entry name" value="Acyl-CoA_dh_N"/>
    <property type="match status" value="1"/>
</dbReference>
<dbReference type="Gene3D" id="2.40.110.10">
    <property type="entry name" value="Butyryl-CoA Dehydrogenase, subunit A, domain 2"/>
    <property type="match status" value="1"/>
</dbReference>
<dbReference type="InterPro" id="IPR009075">
    <property type="entry name" value="AcylCo_DH/oxidase_C"/>
</dbReference>
<feature type="domain" description="Acyl-CoA dehydrogenase/oxidase N-terminal" evidence="9">
    <location>
        <begin position="6"/>
        <end position="115"/>
    </location>
</feature>
<dbReference type="SUPFAM" id="SSF56645">
    <property type="entry name" value="Acyl-CoA dehydrogenase NM domain-like"/>
    <property type="match status" value="1"/>
</dbReference>
<dbReference type="GO" id="GO:0050660">
    <property type="term" value="F:flavin adenine dinucleotide binding"/>
    <property type="evidence" value="ECO:0007669"/>
    <property type="project" value="InterPro"/>
</dbReference>
<dbReference type="InterPro" id="IPR009100">
    <property type="entry name" value="AcylCoA_DH/oxidase_NM_dom_sf"/>
</dbReference>
<dbReference type="InterPro" id="IPR013786">
    <property type="entry name" value="AcylCoA_DH/ox_N"/>
</dbReference>
<accession>A0A6I4ME47</accession>
<dbReference type="Pfam" id="PF02770">
    <property type="entry name" value="Acyl-CoA_dh_M"/>
    <property type="match status" value="1"/>
</dbReference>
<comment type="caution">
    <text evidence="10">The sequence shown here is derived from an EMBL/GenBank/DDBJ whole genome shotgun (WGS) entry which is preliminary data.</text>
</comment>
<dbReference type="AlphaFoldDB" id="A0A6I4ME47"/>
<gene>
    <name evidence="10" type="ORF">F8568_010790</name>
</gene>
<dbReference type="Proteomes" id="UP000462055">
    <property type="component" value="Unassembled WGS sequence"/>
</dbReference>
<feature type="domain" description="Acyl-CoA dehydrogenase/oxidase C-terminal" evidence="7">
    <location>
        <begin position="219"/>
        <end position="361"/>
    </location>
</feature>
<dbReference type="EMBL" id="WBMS02000007">
    <property type="protein sequence ID" value="MWA00859.1"/>
    <property type="molecule type" value="Genomic_DNA"/>
</dbReference>
<organism evidence="10 11">
    <name type="scientific">Actinomadura physcomitrii</name>
    <dbReference type="NCBI Taxonomy" id="2650748"/>
    <lineage>
        <taxon>Bacteria</taxon>
        <taxon>Bacillati</taxon>
        <taxon>Actinomycetota</taxon>
        <taxon>Actinomycetes</taxon>
        <taxon>Streptosporangiales</taxon>
        <taxon>Thermomonosporaceae</taxon>
        <taxon>Actinomadura</taxon>
    </lineage>
</organism>
<dbReference type="InterPro" id="IPR037069">
    <property type="entry name" value="AcylCoA_DH/ox_N_sf"/>
</dbReference>
<dbReference type="GO" id="GO:0003995">
    <property type="term" value="F:acyl-CoA dehydrogenase activity"/>
    <property type="evidence" value="ECO:0007669"/>
    <property type="project" value="TreeGrafter"/>
</dbReference>
<reference evidence="10" key="1">
    <citation type="submission" date="2019-12" db="EMBL/GenBank/DDBJ databases">
        <title>Actinomadura physcomitrii sp. nov., a novel actinomycete isolated from moss [Physcomitrium sphaericum (Ludw) Fuernr].</title>
        <authorList>
            <person name="Zhuang X."/>
        </authorList>
    </citation>
    <scope>NUCLEOTIDE SEQUENCE [LARGE SCALE GENOMIC DNA]</scope>
    <source>
        <strain evidence="10">LD22</strain>
    </source>
</reference>
<comment type="cofactor">
    <cofactor evidence="1 6">
        <name>FAD</name>
        <dbReference type="ChEBI" id="CHEBI:57692"/>
    </cofactor>
</comment>
<evidence type="ECO:0000259" key="9">
    <source>
        <dbReference type="Pfam" id="PF02771"/>
    </source>
</evidence>
<sequence length="377" mass="39879">MEIGFTPEQEELRAVLRAFLDEHADRRSLIATEDRHAPELWRRMATEIGVQGLAVPEEYGGAGFGAAEMCVAFEELGRSLAGGPMLATAGLVVPALLACEGEDARAEFLPGIADGSTVATLAFVEAEGTWETGAVHTRAKRTGDGHIIDGTKYFVLDGAIADLVLVTARTDDGTALFAVSGDAAGLSRRAHEAVDLTRGMARLDFASVPARLLSSDPSVVETALDRARIALAAEQAGGAQWCLDTAVAYAKTRHQFGRPIGSFQAVKHRCADMMVAVEAARSATYLAALTAHGAPQDLAVAATSAQVCCSRAYTEVAAGAIQVHGGIGFTWEHDAHLFYKRAKTDELLFGTADWHRERLARLTGMGTAETTEGAVNV</sequence>
<dbReference type="InterPro" id="IPR006091">
    <property type="entry name" value="Acyl-CoA_Oxase/DH_mid-dom"/>
</dbReference>
<evidence type="ECO:0000313" key="11">
    <source>
        <dbReference type="Proteomes" id="UP000462055"/>
    </source>
</evidence>
<dbReference type="Gene3D" id="1.20.140.10">
    <property type="entry name" value="Butyryl-CoA Dehydrogenase, subunit A, domain 3"/>
    <property type="match status" value="1"/>
</dbReference>
<dbReference type="CDD" id="cd00567">
    <property type="entry name" value="ACAD"/>
    <property type="match status" value="1"/>
</dbReference>
<evidence type="ECO:0000256" key="5">
    <source>
        <dbReference type="ARBA" id="ARBA00023002"/>
    </source>
</evidence>
<comment type="similarity">
    <text evidence="2 6">Belongs to the acyl-CoA dehydrogenase family.</text>
</comment>
<keyword evidence="11" id="KW-1185">Reference proteome</keyword>
<keyword evidence="4 6" id="KW-0274">FAD</keyword>
<keyword evidence="3 6" id="KW-0285">Flavoprotein</keyword>
<dbReference type="PANTHER" id="PTHR43884">
    <property type="entry name" value="ACYL-COA DEHYDROGENASE"/>
    <property type="match status" value="1"/>
</dbReference>
<dbReference type="Pfam" id="PF00441">
    <property type="entry name" value="Acyl-CoA_dh_1"/>
    <property type="match status" value="1"/>
</dbReference>
<feature type="domain" description="Acyl-CoA oxidase/dehydrogenase middle" evidence="8">
    <location>
        <begin position="123"/>
        <end position="194"/>
    </location>
</feature>
<dbReference type="RefSeq" id="WP_151593390.1">
    <property type="nucleotide sequence ID" value="NZ_WBMS02000007.1"/>
</dbReference>
<protein>
    <submittedName>
        <fullName evidence="10">Acyl-CoA dehydrogenase</fullName>
    </submittedName>
</protein>
<dbReference type="InterPro" id="IPR046373">
    <property type="entry name" value="Acyl-CoA_Oxase/DH_mid-dom_sf"/>
</dbReference>
<dbReference type="Gene3D" id="1.10.540.10">
    <property type="entry name" value="Acyl-CoA dehydrogenase/oxidase, N-terminal domain"/>
    <property type="match status" value="1"/>
</dbReference>
<dbReference type="SUPFAM" id="SSF47203">
    <property type="entry name" value="Acyl-CoA dehydrogenase C-terminal domain-like"/>
    <property type="match status" value="1"/>
</dbReference>
<evidence type="ECO:0000256" key="6">
    <source>
        <dbReference type="RuleBase" id="RU362125"/>
    </source>
</evidence>